<evidence type="ECO:0000313" key="3">
    <source>
        <dbReference type="Proteomes" id="UP000246702"/>
    </source>
</evidence>
<feature type="region of interest" description="Disordered" evidence="1">
    <location>
        <begin position="17"/>
        <end position="92"/>
    </location>
</feature>
<dbReference type="GeneID" id="37109351"/>
<proteinExistence type="predicted"/>
<reference evidence="2 3" key="1">
    <citation type="submission" date="2016-12" db="EMBL/GenBank/DDBJ databases">
        <title>The genomes of Aspergillus section Nigri reveals drivers in fungal speciation.</title>
        <authorList>
            <consortium name="DOE Joint Genome Institute"/>
            <person name="Vesth T.C."/>
            <person name="Nybo J."/>
            <person name="Theobald S."/>
            <person name="Brandl J."/>
            <person name="Frisvad J.C."/>
            <person name="Nielsen K.F."/>
            <person name="Lyhne E.K."/>
            <person name="Kogle M.E."/>
            <person name="Kuo A."/>
            <person name="Riley R."/>
            <person name="Clum A."/>
            <person name="Nolan M."/>
            <person name="Lipzen A."/>
            <person name="Salamov A."/>
            <person name="Henrissat B."/>
            <person name="Wiebenga A."/>
            <person name="De Vries R.P."/>
            <person name="Grigoriev I.V."/>
            <person name="Mortensen U.H."/>
            <person name="Andersen M.R."/>
            <person name="Baker S.E."/>
        </authorList>
    </citation>
    <scope>NUCLEOTIDE SEQUENCE [LARGE SCALE GENOMIC DNA]</scope>
    <source>
        <strain evidence="2 3">CBS 115572</strain>
    </source>
</reference>
<accession>A0A317XCD2</accession>
<evidence type="ECO:0000256" key="1">
    <source>
        <dbReference type="SAM" id="MobiDB-lite"/>
    </source>
</evidence>
<feature type="compositionally biased region" description="Polar residues" evidence="1">
    <location>
        <begin position="41"/>
        <end position="52"/>
    </location>
</feature>
<protein>
    <submittedName>
        <fullName evidence="2">Uncharacterized protein</fullName>
    </submittedName>
</protein>
<name>A0A317XCD2_9EURO</name>
<dbReference type="Proteomes" id="UP000246702">
    <property type="component" value="Unassembled WGS sequence"/>
</dbReference>
<dbReference type="AlphaFoldDB" id="A0A317XCD2"/>
<dbReference type="EMBL" id="MSFK01000001">
    <property type="protein sequence ID" value="PWY96256.1"/>
    <property type="molecule type" value="Genomic_DNA"/>
</dbReference>
<keyword evidence="3" id="KW-1185">Reference proteome</keyword>
<dbReference type="RefSeq" id="XP_025473017.1">
    <property type="nucleotide sequence ID" value="XM_025607208.1"/>
</dbReference>
<gene>
    <name evidence="2" type="ORF">BO94DRAFT_3709</name>
</gene>
<sequence>MIADDLPSIDFSAAKAITKDSKPKRGLNNGDSTCHAAYQPDKTSSPTPSSRFLDQHSSHRPPSLWPKLDPRHLRSPPTHATSSVSFHFPGSDDARTLDETLSEELRTLWTTLDSCTTSRPRMRCVLCMLEFDISSYFGYRSYNPHPSIDA</sequence>
<organism evidence="2 3">
    <name type="scientific">Aspergillus sclerotioniger CBS 115572</name>
    <dbReference type="NCBI Taxonomy" id="1450535"/>
    <lineage>
        <taxon>Eukaryota</taxon>
        <taxon>Fungi</taxon>
        <taxon>Dikarya</taxon>
        <taxon>Ascomycota</taxon>
        <taxon>Pezizomycotina</taxon>
        <taxon>Eurotiomycetes</taxon>
        <taxon>Eurotiomycetidae</taxon>
        <taxon>Eurotiales</taxon>
        <taxon>Aspergillaceae</taxon>
        <taxon>Aspergillus</taxon>
        <taxon>Aspergillus subgen. Circumdati</taxon>
    </lineage>
</organism>
<evidence type="ECO:0000313" key="2">
    <source>
        <dbReference type="EMBL" id="PWY96256.1"/>
    </source>
</evidence>
<comment type="caution">
    <text evidence="2">The sequence shown here is derived from an EMBL/GenBank/DDBJ whole genome shotgun (WGS) entry which is preliminary data.</text>
</comment>